<sequence>MLDFIFKPESIAVVGASEEEKKIGHVILKNLLTQGYAGKLFPINPKRKEILGLKCYPSVSAVGEKIDLAVIVVPAKVVPSVIKDCGEAGVKGVVVITAGFKETGEEGAKLEREILDLIKKYGIRMIGPNCLGVINTELGMNATFAPELPPKGRVSFFSQSGALGVALIDWAIGSGFGFGKFVSFGNKADLNETDFLEYFGEDEDTDIILGYIEDVKDGKRFIEVAKRVAKKKPVILIKSGATEAGARAASSHTGALAGSDRAFTEAFRKAGVIRVEGIKELFEVAEVFKSGKFPSGEKLLIVTNAGGPGIIAADTAEKNGLKLYPMSKESIEYLAEKLPPTAALYNPVDVIGDATSERYAVVLERAMVDPNVDGVCVILTPQAVTDVENVAKIMLEKSKETEKPFVGCFIGGPKVREATSYLKTNNIACYEDPLIAINAYSKLVHYVKYKHREEDEYIKFPISEEVKKEIGLMLEALRDAGVSVIGEENAMKILSLYGIEFPKRGLARTADEAVRIAEQIGYPVVMKISSPHIIHKTDVGGVKIGLKDEKEVREAFLEMTINVKRAMPGAYIKGVNIYEMVTGGKEVILGVSYDNTFGHMIMFGLGGVYVEVLKDVSFRLTPVGKREAYEMIEEIKGKKLLEGVRGEKPCDKDAIVDKILRLSQLVEEFPIIKEIDINPYLVKEVGGVALDARIIIG</sequence>
<dbReference type="RefSeq" id="WP_038062128.1">
    <property type="nucleotide sequence ID" value="NZ_CP008796.1"/>
</dbReference>
<evidence type="ECO:0000256" key="5">
    <source>
        <dbReference type="PROSITE-ProRule" id="PRU00409"/>
    </source>
</evidence>
<evidence type="ECO:0000313" key="7">
    <source>
        <dbReference type="EMBL" id="AIH04508.1"/>
    </source>
</evidence>
<keyword evidence="3 5" id="KW-0067">ATP-binding</keyword>
<protein>
    <submittedName>
        <fullName evidence="7">Acyl-CoA synthetase</fullName>
    </submittedName>
</protein>
<dbReference type="InterPro" id="IPR003781">
    <property type="entry name" value="CoA-bd"/>
</dbReference>
<dbReference type="InterPro" id="IPR013815">
    <property type="entry name" value="ATP_grasp_subdomain_1"/>
</dbReference>
<dbReference type="Pfam" id="PF19045">
    <property type="entry name" value="Ligase_CoA_2"/>
    <property type="match status" value="1"/>
</dbReference>
<keyword evidence="8" id="KW-1185">Reference proteome</keyword>
<evidence type="ECO:0000313" key="8">
    <source>
        <dbReference type="Proteomes" id="UP000028481"/>
    </source>
</evidence>
<dbReference type="InterPro" id="IPR036291">
    <property type="entry name" value="NAD(P)-bd_dom_sf"/>
</dbReference>
<dbReference type="Pfam" id="PF13549">
    <property type="entry name" value="ATP-grasp_5"/>
    <property type="match status" value="1"/>
</dbReference>
<dbReference type="Pfam" id="PF13607">
    <property type="entry name" value="Succ_CoA_lig"/>
    <property type="match status" value="1"/>
</dbReference>
<evidence type="ECO:0000256" key="4">
    <source>
        <dbReference type="ARBA" id="ARBA00060888"/>
    </source>
</evidence>
<dbReference type="InterPro" id="IPR032875">
    <property type="entry name" value="Succ_CoA_lig_flav_dom"/>
</dbReference>
<dbReference type="HOGENOM" id="CLU_007415_3_1_0"/>
<dbReference type="PANTHER" id="PTHR43334">
    <property type="entry name" value="ACETATE--COA LIGASE [ADP-FORMING]"/>
    <property type="match status" value="1"/>
</dbReference>
<dbReference type="FunFam" id="3.30.1490.20:FF:000020">
    <property type="entry name" value="Protein lysine acetyltransferase"/>
    <property type="match status" value="1"/>
</dbReference>
<dbReference type="Pfam" id="PF13380">
    <property type="entry name" value="CoA_binding_2"/>
    <property type="match status" value="1"/>
</dbReference>
<keyword evidence="2 5" id="KW-0547">Nucleotide-binding</keyword>
<dbReference type="STRING" id="289377.HL41_07315"/>
<dbReference type="PROSITE" id="PS50975">
    <property type="entry name" value="ATP_GRASP"/>
    <property type="match status" value="1"/>
</dbReference>
<evidence type="ECO:0000256" key="2">
    <source>
        <dbReference type="ARBA" id="ARBA00022741"/>
    </source>
</evidence>
<evidence type="ECO:0000256" key="3">
    <source>
        <dbReference type="ARBA" id="ARBA00022840"/>
    </source>
</evidence>
<evidence type="ECO:0000259" key="6">
    <source>
        <dbReference type="PROSITE" id="PS50975"/>
    </source>
</evidence>
<organism evidence="7 8">
    <name type="scientific">Thermodesulfobacterium commune DSM 2178</name>
    <dbReference type="NCBI Taxonomy" id="289377"/>
    <lineage>
        <taxon>Bacteria</taxon>
        <taxon>Pseudomonadati</taxon>
        <taxon>Thermodesulfobacteriota</taxon>
        <taxon>Thermodesulfobacteria</taxon>
        <taxon>Thermodesulfobacteriales</taxon>
        <taxon>Thermodesulfobacteriaceae</taxon>
        <taxon>Thermodesulfobacterium</taxon>
    </lineage>
</organism>
<dbReference type="InterPro" id="IPR016102">
    <property type="entry name" value="Succinyl-CoA_synth-like"/>
</dbReference>
<feature type="domain" description="ATP-grasp" evidence="6">
    <location>
        <begin position="491"/>
        <end position="527"/>
    </location>
</feature>
<dbReference type="Gene3D" id="3.30.1490.20">
    <property type="entry name" value="ATP-grasp fold, A domain"/>
    <property type="match status" value="1"/>
</dbReference>
<gene>
    <name evidence="7" type="ORF">HL41_07315</name>
</gene>
<accession>A0A075WVL2</accession>
<dbReference type="eggNOG" id="COG1042">
    <property type="taxonomic scope" value="Bacteria"/>
</dbReference>
<dbReference type="InterPro" id="IPR051538">
    <property type="entry name" value="Acyl-CoA_Synth/Transferase"/>
</dbReference>
<dbReference type="PANTHER" id="PTHR43334:SF1">
    <property type="entry name" value="3-HYDROXYPROPIONATE--COA LIGASE [ADP-FORMING]"/>
    <property type="match status" value="1"/>
</dbReference>
<dbReference type="GO" id="GO:0005524">
    <property type="term" value="F:ATP binding"/>
    <property type="evidence" value="ECO:0007669"/>
    <property type="project" value="UniProtKB-UniRule"/>
</dbReference>
<proteinExistence type="inferred from homology"/>
<dbReference type="KEGG" id="tcm:HL41_07315"/>
<dbReference type="Gene3D" id="3.40.50.261">
    <property type="entry name" value="Succinyl-CoA synthetase domains"/>
    <property type="match status" value="2"/>
</dbReference>
<comment type="similarity">
    <text evidence="4">In the N-terminal section; belongs to the acetate CoA ligase alpha subunit family.</text>
</comment>
<dbReference type="InterPro" id="IPR043938">
    <property type="entry name" value="Ligase_CoA_dom"/>
</dbReference>
<dbReference type="InterPro" id="IPR011761">
    <property type="entry name" value="ATP-grasp"/>
</dbReference>
<dbReference type="Proteomes" id="UP000028481">
    <property type="component" value="Chromosome"/>
</dbReference>
<name>A0A075WVL2_9BACT</name>
<evidence type="ECO:0000256" key="1">
    <source>
        <dbReference type="ARBA" id="ARBA00022598"/>
    </source>
</evidence>
<dbReference type="GO" id="GO:0046872">
    <property type="term" value="F:metal ion binding"/>
    <property type="evidence" value="ECO:0007669"/>
    <property type="project" value="InterPro"/>
</dbReference>
<dbReference type="SUPFAM" id="SSF56059">
    <property type="entry name" value="Glutathione synthetase ATP-binding domain-like"/>
    <property type="match status" value="1"/>
</dbReference>
<dbReference type="Gene3D" id="3.40.50.720">
    <property type="entry name" value="NAD(P)-binding Rossmann-like Domain"/>
    <property type="match status" value="1"/>
</dbReference>
<dbReference type="EMBL" id="CP008796">
    <property type="protein sequence ID" value="AIH04508.1"/>
    <property type="molecule type" value="Genomic_DNA"/>
</dbReference>
<dbReference type="AlphaFoldDB" id="A0A075WVL2"/>
<dbReference type="SMART" id="SM00881">
    <property type="entry name" value="CoA_binding"/>
    <property type="match status" value="1"/>
</dbReference>
<dbReference type="SUPFAM" id="SSF52210">
    <property type="entry name" value="Succinyl-CoA synthetase domains"/>
    <property type="match status" value="2"/>
</dbReference>
<dbReference type="InterPro" id="IPR014089">
    <property type="entry name" value="AcCoA-synth-alpha"/>
</dbReference>
<dbReference type="Gene3D" id="3.30.470.20">
    <property type="entry name" value="ATP-grasp fold, B domain"/>
    <property type="match status" value="1"/>
</dbReference>
<dbReference type="PaxDb" id="289377-HL41_07315"/>
<dbReference type="GO" id="GO:0043758">
    <property type="term" value="F:acetate-CoA ligase (ADP-forming) activity"/>
    <property type="evidence" value="ECO:0007669"/>
    <property type="project" value="InterPro"/>
</dbReference>
<dbReference type="OrthoDB" id="9807426at2"/>
<dbReference type="eggNOG" id="COG0045">
    <property type="taxonomic scope" value="Bacteria"/>
</dbReference>
<dbReference type="NCBIfam" id="TIGR02717">
    <property type="entry name" value="AcCoA-syn-alpha"/>
    <property type="match status" value="1"/>
</dbReference>
<keyword evidence="1" id="KW-0436">Ligase</keyword>
<reference evidence="7 8" key="1">
    <citation type="journal article" date="2015" name="Genome Announc.">
        <title>Genome Sequence of a Sulfate-Reducing Thermophilic Bacterium, Thermodesulfobacterium commune DSM 2178T (Phylum Thermodesulfobacteria).</title>
        <authorList>
            <person name="Bhatnagar S."/>
            <person name="Badger J.H."/>
            <person name="Madupu R."/>
            <person name="Khouri H.M."/>
            <person name="O'Connor E.M."/>
            <person name="Robb F.T."/>
            <person name="Ward N.L."/>
            <person name="Eisen J.A."/>
        </authorList>
    </citation>
    <scope>NUCLEOTIDE SEQUENCE [LARGE SCALE GENOMIC DNA]</scope>
    <source>
        <strain evidence="7 8">DSM 2178</strain>
    </source>
</reference>
<dbReference type="SUPFAM" id="SSF51735">
    <property type="entry name" value="NAD(P)-binding Rossmann-fold domains"/>
    <property type="match status" value="1"/>
</dbReference>